<accession>A0A9X1KUC9</accession>
<dbReference type="AlphaFoldDB" id="A0A9X1KUC9"/>
<gene>
    <name evidence="1" type="ORF">K6T82_21680</name>
</gene>
<evidence type="ECO:0000313" key="1">
    <source>
        <dbReference type="EMBL" id="MBZ4037386.1"/>
    </source>
</evidence>
<dbReference type="SUPFAM" id="SSF69318">
    <property type="entry name" value="Integrin alpha N-terminal domain"/>
    <property type="match status" value="1"/>
</dbReference>
<organism evidence="1 2">
    <name type="scientific">Flavobacterium potami</name>
    <dbReference type="NCBI Taxonomy" id="2872310"/>
    <lineage>
        <taxon>Bacteria</taxon>
        <taxon>Pseudomonadati</taxon>
        <taxon>Bacteroidota</taxon>
        <taxon>Flavobacteriia</taxon>
        <taxon>Flavobacteriales</taxon>
        <taxon>Flavobacteriaceae</taxon>
        <taxon>Flavobacterium</taxon>
    </lineage>
</organism>
<comment type="caution">
    <text evidence="1">The sequence shown here is derived from an EMBL/GenBank/DDBJ whole genome shotgun (WGS) entry which is preliminary data.</text>
</comment>
<dbReference type="InterPro" id="IPR028994">
    <property type="entry name" value="Integrin_alpha_N"/>
</dbReference>
<dbReference type="EMBL" id="JAINUY010000008">
    <property type="protein sequence ID" value="MBZ4037386.1"/>
    <property type="molecule type" value="Genomic_DNA"/>
</dbReference>
<dbReference type="Proteomes" id="UP001139366">
    <property type="component" value="Unassembled WGS sequence"/>
</dbReference>
<reference evidence="1 2" key="1">
    <citation type="journal article" date="2023" name="Antonie Van Leeuwenhoek">
        <title>Flavobacterium potami sp. nov., a multi-metal resistance genes harbouring bacterium isolated from shallow river silt.</title>
        <authorList>
            <person name="Li S."/>
            <person name="Mao S."/>
            <person name="Mu W."/>
            <person name="Guo B."/>
            <person name="Li C."/>
            <person name="Zhu Q."/>
            <person name="Hou X."/>
            <person name="Zhao Y."/>
            <person name="Wei S."/>
            <person name="Liu H."/>
            <person name="Liu A."/>
        </authorList>
    </citation>
    <scope>NUCLEOTIDE SEQUENCE [LARGE SCALE GENOMIC DNA]</scope>
    <source>
        <strain evidence="1 2">17A</strain>
    </source>
</reference>
<sequence>MKKLIILVLLFNLISCKKEIEKTEPKRIITKPHAKKLSYNEQLEAIKNGTSKDSVLSNDIQFINDSLLKGKFKLDISKYETENEKKNCFPIRLPKKMFNEFYNEGFNNLGDLNGDKKDDFVFVLHALNYCEEGDSYYFTDNSIPRILTDSNCCHPSSILNIGDINEDGQAEIAEYYSSCASRFKSITIYSLKNNKWKEIKTIPFALNDEYYIDRDFKKLFKKVSKNNLKYFEIIDIDAEGKIIASWKKLRIE</sequence>
<name>A0A9X1KUC9_9FLAO</name>
<proteinExistence type="predicted"/>
<dbReference type="RefSeq" id="WP_223710599.1">
    <property type="nucleotide sequence ID" value="NZ_JAINUY010000008.1"/>
</dbReference>
<evidence type="ECO:0000313" key="2">
    <source>
        <dbReference type="Proteomes" id="UP001139366"/>
    </source>
</evidence>
<keyword evidence="2" id="KW-1185">Reference proteome</keyword>
<protein>
    <submittedName>
        <fullName evidence="1">Uncharacterized protein</fullName>
    </submittedName>
</protein>